<dbReference type="InterPro" id="IPR011051">
    <property type="entry name" value="RmlC_Cupin_sf"/>
</dbReference>
<feature type="domain" description="DUF985" evidence="1">
    <location>
        <begin position="5"/>
        <end position="131"/>
    </location>
</feature>
<dbReference type="CDD" id="cd06121">
    <property type="entry name" value="cupin_YML079wp"/>
    <property type="match status" value="1"/>
</dbReference>
<evidence type="ECO:0000313" key="2">
    <source>
        <dbReference type="EMBL" id="MFC4309744.1"/>
    </source>
</evidence>
<gene>
    <name evidence="2" type="ORF">ACFPN2_11690</name>
</gene>
<dbReference type="RefSeq" id="WP_380596781.1">
    <property type="nucleotide sequence ID" value="NZ_JBHSDU010000003.1"/>
</dbReference>
<proteinExistence type="predicted"/>
<protein>
    <submittedName>
        <fullName evidence="2">Cupin domain-containing protein</fullName>
    </submittedName>
</protein>
<dbReference type="PANTHER" id="PTHR33387">
    <property type="entry name" value="RMLC-LIKE JELLY ROLL FOLD PROTEIN"/>
    <property type="match status" value="1"/>
</dbReference>
<accession>A0ABV8ST99</accession>
<name>A0ABV8ST99_9GAMM</name>
<sequence>MTAKDVIQALQLAPHPEGGWYREIYRSADRVQRGAEVRSATTAIYYLLEHQQLSRWHVVDADEIWHFYGGAPLELLAYDPNSRQLQRHLLAPERPVGVIPSGVWQAARSQGEYSLVGCTVSPGFEFSGFKFTTDLPDHQAHFVGKLSQYAALL</sequence>
<organism evidence="2 3">
    <name type="scientific">Steroidobacter flavus</name>
    <dbReference type="NCBI Taxonomy" id="1842136"/>
    <lineage>
        <taxon>Bacteria</taxon>
        <taxon>Pseudomonadati</taxon>
        <taxon>Pseudomonadota</taxon>
        <taxon>Gammaproteobacteria</taxon>
        <taxon>Steroidobacterales</taxon>
        <taxon>Steroidobacteraceae</taxon>
        <taxon>Steroidobacter</taxon>
    </lineage>
</organism>
<dbReference type="Proteomes" id="UP001595904">
    <property type="component" value="Unassembled WGS sequence"/>
</dbReference>
<dbReference type="SUPFAM" id="SSF51182">
    <property type="entry name" value="RmlC-like cupins"/>
    <property type="match status" value="1"/>
</dbReference>
<dbReference type="Gene3D" id="2.60.120.10">
    <property type="entry name" value="Jelly Rolls"/>
    <property type="match status" value="1"/>
</dbReference>
<reference evidence="3" key="1">
    <citation type="journal article" date="2019" name="Int. J. Syst. Evol. Microbiol.">
        <title>The Global Catalogue of Microorganisms (GCM) 10K type strain sequencing project: providing services to taxonomists for standard genome sequencing and annotation.</title>
        <authorList>
            <consortium name="The Broad Institute Genomics Platform"/>
            <consortium name="The Broad Institute Genome Sequencing Center for Infectious Disease"/>
            <person name="Wu L."/>
            <person name="Ma J."/>
        </authorList>
    </citation>
    <scope>NUCLEOTIDE SEQUENCE [LARGE SCALE GENOMIC DNA]</scope>
    <source>
        <strain evidence="3">CGMCC 1.10759</strain>
    </source>
</reference>
<dbReference type="EMBL" id="JBHSDU010000003">
    <property type="protein sequence ID" value="MFC4309744.1"/>
    <property type="molecule type" value="Genomic_DNA"/>
</dbReference>
<dbReference type="InterPro" id="IPR014710">
    <property type="entry name" value="RmlC-like_jellyroll"/>
</dbReference>
<dbReference type="InterPro" id="IPR039935">
    <property type="entry name" value="YML079W-like"/>
</dbReference>
<evidence type="ECO:0000259" key="1">
    <source>
        <dbReference type="Pfam" id="PF06172"/>
    </source>
</evidence>
<keyword evidence="3" id="KW-1185">Reference proteome</keyword>
<dbReference type="InterPro" id="IPR009327">
    <property type="entry name" value="Cupin_DUF985"/>
</dbReference>
<comment type="caution">
    <text evidence="2">The sequence shown here is derived from an EMBL/GenBank/DDBJ whole genome shotgun (WGS) entry which is preliminary data.</text>
</comment>
<evidence type="ECO:0000313" key="3">
    <source>
        <dbReference type="Proteomes" id="UP001595904"/>
    </source>
</evidence>
<dbReference type="Pfam" id="PF06172">
    <property type="entry name" value="Cupin_5"/>
    <property type="match status" value="1"/>
</dbReference>
<dbReference type="PANTHER" id="PTHR33387:SF3">
    <property type="entry name" value="DUF985 DOMAIN-CONTAINING PROTEIN"/>
    <property type="match status" value="1"/>
</dbReference>